<dbReference type="EMBL" id="JACIJD010000007">
    <property type="protein sequence ID" value="MBB5693877.1"/>
    <property type="molecule type" value="Genomic_DNA"/>
</dbReference>
<dbReference type="AlphaFoldDB" id="A0A840YBZ6"/>
<organism evidence="2 3">
    <name type="scientific">Muricoccus pecuniae</name>
    <dbReference type="NCBI Taxonomy" id="693023"/>
    <lineage>
        <taxon>Bacteria</taxon>
        <taxon>Pseudomonadati</taxon>
        <taxon>Pseudomonadota</taxon>
        <taxon>Alphaproteobacteria</taxon>
        <taxon>Acetobacterales</taxon>
        <taxon>Roseomonadaceae</taxon>
        <taxon>Muricoccus</taxon>
    </lineage>
</organism>
<dbReference type="Pfam" id="PF00156">
    <property type="entry name" value="Pribosyltran"/>
    <property type="match status" value="1"/>
</dbReference>
<dbReference type="CDD" id="cd06223">
    <property type="entry name" value="PRTases_typeI"/>
    <property type="match status" value="1"/>
</dbReference>
<evidence type="ECO:0000313" key="2">
    <source>
        <dbReference type="EMBL" id="MBB5693877.1"/>
    </source>
</evidence>
<feature type="domain" description="Phosphoribosyltransferase" evidence="1">
    <location>
        <begin position="8"/>
        <end position="172"/>
    </location>
</feature>
<dbReference type="Gene3D" id="3.40.50.2020">
    <property type="match status" value="1"/>
</dbReference>
<evidence type="ECO:0000313" key="3">
    <source>
        <dbReference type="Proteomes" id="UP000580654"/>
    </source>
</evidence>
<gene>
    <name evidence="2" type="ORF">FHS87_001914</name>
</gene>
<dbReference type="SUPFAM" id="SSF53271">
    <property type="entry name" value="PRTase-like"/>
    <property type="match status" value="1"/>
</dbReference>
<dbReference type="Proteomes" id="UP000580654">
    <property type="component" value="Unassembled WGS sequence"/>
</dbReference>
<dbReference type="RefSeq" id="WP_184516849.1">
    <property type="nucleotide sequence ID" value="NZ_JACIJD010000007.1"/>
</dbReference>
<dbReference type="Gene3D" id="3.30.1310.20">
    <property type="entry name" value="PRTase-like"/>
    <property type="match status" value="1"/>
</dbReference>
<sequence length="216" mass="22776">MTFLNRAEAGRALAGRLAHLAGERPVVLALPRGGVPVGFEIALRLGAPLDLLLVRKLGAPGMPELAIGALVEGTPPEMVLNERILRELRVSDAWLAEEAERQRAEITRRRAAYLGARRPPVPLEGRTAVVVDDGVATGATIRAALRGLAARSPRRIVLAVPVAQADLAEALRGFCDEAVILEAPHSLGAVGLHYGDFTQTGDAEVVALLGRAADGF</sequence>
<dbReference type="GO" id="GO:0016740">
    <property type="term" value="F:transferase activity"/>
    <property type="evidence" value="ECO:0007669"/>
    <property type="project" value="UniProtKB-KW"/>
</dbReference>
<name>A0A840YBZ6_9PROT</name>
<proteinExistence type="predicted"/>
<dbReference type="InterPro" id="IPR029057">
    <property type="entry name" value="PRTase-like"/>
</dbReference>
<evidence type="ECO:0000259" key="1">
    <source>
        <dbReference type="Pfam" id="PF00156"/>
    </source>
</evidence>
<dbReference type="InterPro" id="IPR000836">
    <property type="entry name" value="PRTase_dom"/>
</dbReference>
<protein>
    <submittedName>
        <fullName evidence="2">Putative phosphoribosyl transferase</fullName>
    </submittedName>
</protein>
<reference evidence="2 3" key="1">
    <citation type="submission" date="2020-08" db="EMBL/GenBank/DDBJ databases">
        <title>Genomic Encyclopedia of Type Strains, Phase IV (KMG-IV): sequencing the most valuable type-strain genomes for metagenomic binning, comparative biology and taxonomic classification.</title>
        <authorList>
            <person name="Goeker M."/>
        </authorList>
    </citation>
    <scope>NUCLEOTIDE SEQUENCE [LARGE SCALE GENOMIC DNA]</scope>
    <source>
        <strain evidence="2 3">DSM 25622</strain>
    </source>
</reference>
<comment type="caution">
    <text evidence="2">The sequence shown here is derived from an EMBL/GenBank/DDBJ whole genome shotgun (WGS) entry which is preliminary data.</text>
</comment>
<accession>A0A840YBZ6</accession>
<keyword evidence="3" id="KW-1185">Reference proteome</keyword>
<keyword evidence="2" id="KW-0808">Transferase</keyword>